<keyword evidence="1" id="KW-0238">DNA-binding</keyword>
<accession>A0A484HIE5</accession>
<evidence type="ECO:0000313" key="2">
    <source>
        <dbReference type="EMBL" id="VEN74940.1"/>
    </source>
</evidence>
<dbReference type="Gene3D" id="1.10.150.130">
    <property type="match status" value="1"/>
</dbReference>
<proteinExistence type="predicted"/>
<dbReference type="InterPro" id="IPR010998">
    <property type="entry name" value="Integrase_recombinase_N"/>
</dbReference>
<name>A0A484HIE5_9BACT</name>
<reference evidence="2" key="1">
    <citation type="submission" date="2019-01" db="EMBL/GenBank/DDBJ databases">
        <authorList>
            <consortium name="Genoscope - CEA"/>
            <person name="William W."/>
        </authorList>
    </citation>
    <scope>NUCLEOTIDE SEQUENCE</scope>
    <source>
        <strain evidence="2">CR-1</strain>
    </source>
</reference>
<organism evidence="2">
    <name type="scientific">uncultured Desulfobacteraceae bacterium</name>
    <dbReference type="NCBI Taxonomy" id="218296"/>
    <lineage>
        <taxon>Bacteria</taxon>
        <taxon>Pseudomonadati</taxon>
        <taxon>Thermodesulfobacteriota</taxon>
        <taxon>Desulfobacteria</taxon>
        <taxon>Desulfobacterales</taxon>
        <taxon>Desulfobacteraceae</taxon>
        <taxon>environmental samples</taxon>
    </lineage>
</organism>
<dbReference type="AlphaFoldDB" id="A0A484HIE5"/>
<dbReference type="EMBL" id="CAACVI010000045">
    <property type="protein sequence ID" value="VEN74940.1"/>
    <property type="molecule type" value="Genomic_DNA"/>
</dbReference>
<dbReference type="GO" id="GO:0003677">
    <property type="term" value="F:DNA binding"/>
    <property type="evidence" value="ECO:0007669"/>
    <property type="project" value="UniProtKB-KW"/>
</dbReference>
<evidence type="ECO:0000256" key="1">
    <source>
        <dbReference type="ARBA" id="ARBA00023125"/>
    </source>
</evidence>
<gene>
    <name evidence="2" type="ORF">EPICR_50221</name>
</gene>
<sequence length="147" mass="17537">MDDYEKFEAECEKRKNENHTFIIGFTRYLENKKLSQKTITKHVGNIDFYINDFLLYESPQEAAEGVTELNYFLGYWFIKKAMWASPTSIKENIASLKHFYSYMNKIGQVSAEELDEMKAEIKERKDDWIETVQRYDDLNIDMDDVWG</sequence>
<protein>
    <submittedName>
        <fullName evidence="2">Recombinase</fullName>
    </submittedName>
</protein>